<name>A0A6A6SI05_9PLEO</name>
<evidence type="ECO:0000313" key="1">
    <source>
        <dbReference type="EMBL" id="KAF2647426.1"/>
    </source>
</evidence>
<dbReference type="Proteomes" id="UP000799324">
    <property type="component" value="Unassembled WGS sequence"/>
</dbReference>
<keyword evidence="2" id="KW-1185">Reference proteome</keyword>
<proteinExistence type="predicted"/>
<protein>
    <submittedName>
        <fullName evidence="1">Uncharacterized protein</fullName>
    </submittedName>
</protein>
<gene>
    <name evidence="1" type="ORF">K491DRAFT_309466</name>
</gene>
<accession>A0A6A6SI05</accession>
<dbReference type="OrthoDB" id="3800254at2759"/>
<organism evidence="1 2">
    <name type="scientific">Lophiostoma macrostomum CBS 122681</name>
    <dbReference type="NCBI Taxonomy" id="1314788"/>
    <lineage>
        <taxon>Eukaryota</taxon>
        <taxon>Fungi</taxon>
        <taxon>Dikarya</taxon>
        <taxon>Ascomycota</taxon>
        <taxon>Pezizomycotina</taxon>
        <taxon>Dothideomycetes</taxon>
        <taxon>Pleosporomycetidae</taxon>
        <taxon>Pleosporales</taxon>
        <taxon>Lophiostomataceae</taxon>
        <taxon>Lophiostoma</taxon>
    </lineage>
</organism>
<dbReference type="AlphaFoldDB" id="A0A6A6SI05"/>
<reference evidence="1" key="1">
    <citation type="journal article" date="2020" name="Stud. Mycol.">
        <title>101 Dothideomycetes genomes: a test case for predicting lifestyles and emergence of pathogens.</title>
        <authorList>
            <person name="Haridas S."/>
            <person name="Albert R."/>
            <person name="Binder M."/>
            <person name="Bloem J."/>
            <person name="Labutti K."/>
            <person name="Salamov A."/>
            <person name="Andreopoulos B."/>
            <person name="Baker S."/>
            <person name="Barry K."/>
            <person name="Bills G."/>
            <person name="Bluhm B."/>
            <person name="Cannon C."/>
            <person name="Castanera R."/>
            <person name="Culley D."/>
            <person name="Daum C."/>
            <person name="Ezra D."/>
            <person name="Gonzalez J."/>
            <person name="Henrissat B."/>
            <person name="Kuo A."/>
            <person name="Liang C."/>
            <person name="Lipzen A."/>
            <person name="Lutzoni F."/>
            <person name="Magnuson J."/>
            <person name="Mondo S."/>
            <person name="Nolan M."/>
            <person name="Ohm R."/>
            <person name="Pangilinan J."/>
            <person name="Park H.-J."/>
            <person name="Ramirez L."/>
            <person name="Alfaro M."/>
            <person name="Sun H."/>
            <person name="Tritt A."/>
            <person name="Yoshinaga Y."/>
            <person name="Zwiers L.-H."/>
            <person name="Turgeon B."/>
            <person name="Goodwin S."/>
            <person name="Spatafora J."/>
            <person name="Crous P."/>
            <person name="Grigoriev I."/>
        </authorList>
    </citation>
    <scope>NUCLEOTIDE SEQUENCE</scope>
    <source>
        <strain evidence="1">CBS 122681</strain>
    </source>
</reference>
<evidence type="ECO:0000313" key="2">
    <source>
        <dbReference type="Proteomes" id="UP000799324"/>
    </source>
</evidence>
<dbReference type="EMBL" id="MU004621">
    <property type="protein sequence ID" value="KAF2647426.1"/>
    <property type="molecule type" value="Genomic_DNA"/>
</dbReference>
<sequence length="287" mass="31739">MTLDNAVVRSPEKIRHIIEEALSPLAQQAARPDHSGLEDQAVTTSSRFTDKLQTREGTATIAHDVFTPHKADSIRKANQWECSALFARASLEDQFMEPPPIQLPNTPIPSPLRRVANYDSICSPSSPMTSPIRSGTCGGADTSDVTFLSSPIRPFNTSNTAKTFEVEATFLQAMVRLLERQANTIPEHLFTKAEVNDVVRKELDKQKRDTEPEVSPGRSLSILVGPSETVAMMMGGASVVVLLRVHEKCPWWMQWFVGGACRGAVYGFLGAMAIKCAFWEVDRIRRV</sequence>